<evidence type="ECO:0000256" key="3">
    <source>
        <dbReference type="ARBA" id="ARBA00022705"/>
    </source>
</evidence>
<dbReference type="GO" id="GO:0006270">
    <property type="term" value="P:DNA replication initiation"/>
    <property type="evidence" value="ECO:0007669"/>
    <property type="project" value="InterPro"/>
</dbReference>
<keyword evidence="2" id="KW-0963">Cytoplasm</keyword>
<dbReference type="NCBIfam" id="TIGR00362">
    <property type="entry name" value="DnaA"/>
    <property type="match status" value="1"/>
</dbReference>
<dbReference type="InterPro" id="IPR020591">
    <property type="entry name" value="Chromosome_initiator_DnaA-like"/>
</dbReference>
<dbReference type="InterPro" id="IPR024633">
    <property type="entry name" value="DnaA_N_dom"/>
</dbReference>
<keyword evidence="3" id="KW-0235">DNA replication</keyword>
<dbReference type="SUPFAM" id="SSF52540">
    <property type="entry name" value="P-loop containing nucleoside triphosphate hydrolases"/>
    <property type="match status" value="1"/>
</dbReference>
<dbReference type="GO" id="GO:0008289">
    <property type="term" value="F:lipid binding"/>
    <property type="evidence" value="ECO:0007669"/>
    <property type="project" value="UniProtKB-KW"/>
</dbReference>
<dbReference type="InterPro" id="IPR027417">
    <property type="entry name" value="P-loop_NTPase"/>
</dbReference>
<dbReference type="CDD" id="cd00009">
    <property type="entry name" value="AAA"/>
    <property type="match status" value="1"/>
</dbReference>
<protein>
    <recommendedName>
        <fullName evidence="8">AAA+ ATPase domain-containing protein</fullName>
    </recommendedName>
</protein>
<comment type="similarity">
    <text evidence="1">Belongs to the DnaA family.</text>
</comment>
<evidence type="ECO:0000313" key="9">
    <source>
        <dbReference type="EMBL" id="SVA38303.1"/>
    </source>
</evidence>
<dbReference type="Gene3D" id="1.10.8.60">
    <property type="match status" value="1"/>
</dbReference>
<dbReference type="EMBL" id="UINC01008515">
    <property type="protein sequence ID" value="SVA38303.1"/>
    <property type="molecule type" value="Genomic_DNA"/>
</dbReference>
<evidence type="ECO:0000259" key="8">
    <source>
        <dbReference type="SMART" id="SM00382"/>
    </source>
</evidence>
<dbReference type="Pfam" id="PF11638">
    <property type="entry name" value="DnaA_N"/>
    <property type="match status" value="1"/>
</dbReference>
<dbReference type="Pfam" id="PF00308">
    <property type="entry name" value="Bac_DnaA"/>
    <property type="match status" value="1"/>
</dbReference>
<keyword evidence="6" id="KW-0446">Lipid-binding</keyword>
<dbReference type="Gene3D" id="3.40.50.300">
    <property type="entry name" value="P-loop containing nucleotide triphosphate hydrolases"/>
    <property type="match status" value="1"/>
</dbReference>
<keyword evidence="4" id="KW-0547">Nucleotide-binding</keyword>
<dbReference type="Gene3D" id="3.30.300.180">
    <property type="match status" value="1"/>
</dbReference>
<dbReference type="GO" id="GO:0005524">
    <property type="term" value="F:ATP binding"/>
    <property type="evidence" value="ECO:0007669"/>
    <property type="project" value="UniProtKB-KW"/>
</dbReference>
<gene>
    <name evidence="9" type="ORF">METZ01_LOCUS91157</name>
</gene>
<feature type="non-terminal residue" evidence="9">
    <location>
        <position position="394"/>
    </location>
</feature>
<keyword evidence="7" id="KW-0238">DNA-binding</keyword>
<dbReference type="InterPro" id="IPR003593">
    <property type="entry name" value="AAA+_ATPase"/>
</dbReference>
<accession>A0A381VFX5</accession>
<dbReference type="GO" id="GO:0006275">
    <property type="term" value="P:regulation of DNA replication"/>
    <property type="evidence" value="ECO:0007669"/>
    <property type="project" value="InterPro"/>
</dbReference>
<evidence type="ECO:0000256" key="1">
    <source>
        <dbReference type="ARBA" id="ARBA00006583"/>
    </source>
</evidence>
<dbReference type="PANTHER" id="PTHR30050">
    <property type="entry name" value="CHROMOSOMAL REPLICATION INITIATOR PROTEIN DNAA"/>
    <property type="match status" value="1"/>
</dbReference>
<evidence type="ECO:0000256" key="6">
    <source>
        <dbReference type="ARBA" id="ARBA00023121"/>
    </source>
</evidence>
<dbReference type="InterPro" id="IPR001957">
    <property type="entry name" value="Chromosome_initiator_DnaA"/>
</dbReference>
<proteinExistence type="inferred from homology"/>
<dbReference type="GO" id="GO:0005886">
    <property type="term" value="C:plasma membrane"/>
    <property type="evidence" value="ECO:0007669"/>
    <property type="project" value="TreeGrafter"/>
</dbReference>
<dbReference type="PRINTS" id="PR00051">
    <property type="entry name" value="DNAA"/>
</dbReference>
<dbReference type="GO" id="GO:0003688">
    <property type="term" value="F:DNA replication origin binding"/>
    <property type="evidence" value="ECO:0007669"/>
    <property type="project" value="InterPro"/>
</dbReference>
<dbReference type="FunFam" id="3.40.50.300:FF:000668">
    <property type="entry name" value="Chromosomal replication initiator protein DnaA"/>
    <property type="match status" value="1"/>
</dbReference>
<feature type="domain" description="AAA+ ATPase" evidence="8">
    <location>
        <begin position="162"/>
        <end position="293"/>
    </location>
</feature>
<name>A0A381VFX5_9ZZZZ</name>
<dbReference type="AlphaFoldDB" id="A0A381VFX5"/>
<dbReference type="SMART" id="SM00382">
    <property type="entry name" value="AAA"/>
    <property type="match status" value="1"/>
</dbReference>
<dbReference type="PANTHER" id="PTHR30050:SF2">
    <property type="entry name" value="CHROMOSOMAL REPLICATION INITIATOR PROTEIN DNAA"/>
    <property type="match status" value="1"/>
</dbReference>
<sequence>MNNKNILNKKIENFSSSKLDWNIIQVEMRNKLGTDIYESWLRKIEFVEELKNYVLLSVSTRFIRDWVTSRYLDQILQIIKVYKKDINRIELKIHEKKKEDISQISHADNNLLNKNENVSFIKDSYLKYNRIDPNKKFANFIIGSSNKLAFEASKKVSENISHYNPLYIYGGVGMGKTHLLNAIGLSLKDKNKVMFISAERFMYQFVKSIKSNDMVKFKEYFRNTDILLIDDIQFMNGKEAMQEEFFHTFNALLDKGSQVILSADRAPNKLSRIQERIKSRFAGGLVVDIQKPDYDLRYKIVKIKIDELNVFYSNQVNISNEIQKFISLEIKTSIRELVGAINRVVSFSRIYNKIPNISETKVILKDLLNLSENKVTIDLIQSIVCKFFKISKNE</sequence>
<evidence type="ECO:0000256" key="2">
    <source>
        <dbReference type="ARBA" id="ARBA00022490"/>
    </source>
</evidence>
<reference evidence="9" key="1">
    <citation type="submission" date="2018-05" db="EMBL/GenBank/DDBJ databases">
        <authorList>
            <person name="Lanie J.A."/>
            <person name="Ng W.-L."/>
            <person name="Kazmierczak K.M."/>
            <person name="Andrzejewski T.M."/>
            <person name="Davidsen T.M."/>
            <person name="Wayne K.J."/>
            <person name="Tettelin H."/>
            <person name="Glass J.I."/>
            <person name="Rusch D."/>
            <person name="Podicherti R."/>
            <person name="Tsui H.-C.T."/>
            <person name="Winkler M.E."/>
        </authorList>
    </citation>
    <scope>NUCLEOTIDE SEQUENCE</scope>
</reference>
<organism evidence="9">
    <name type="scientific">marine metagenome</name>
    <dbReference type="NCBI Taxonomy" id="408172"/>
    <lineage>
        <taxon>unclassified sequences</taxon>
        <taxon>metagenomes</taxon>
        <taxon>ecological metagenomes</taxon>
    </lineage>
</organism>
<dbReference type="InterPro" id="IPR013317">
    <property type="entry name" value="DnaA_dom"/>
</dbReference>
<dbReference type="InterPro" id="IPR038454">
    <property type="entry name" value="DnaA_N_sf"/>
</dbReference>
<keyword evidence="5" id="KW-0067">ATP-binding</keyword>
<evidence type="ECO:0000256" key="7">
    <source>
        <dbReference type="ARBA" id="ARBA00023125"/>
    </source>
</evidence>
<evidence type="ECO:0000256" key="5">
    <source>
        <dbReference type="ARBA" id="ARBA00022840"/>
    </source>
</evidence>
<evidence type="ECO:0000256" key="4">
    <source>
        <dbReference type="ARBA" id="ARBA00022741"/>
    </source>
</evidence>